<name>A0A9Q3ZI76_9GAMM</name>
<keyword evidence="3" id="KW-1185">Reference proteome</keyword>
<dbReference type="InterPro" id="IPR031571">
    <property type="entry name" value="RcpC_dom"/>
</dbReference>
<organism evidence="2 3">
    <name type="scientific">Alloalcanivorax xenomutans</name>
    <dbReference type="NCBI Taxonomy" id="1094342"/>
    <lineage>
        <taxon>Bacteria</taxon>
        <taxon>Pseudomonadati</taxon>
        <taxon>Pseudomonadota</taxon>
        <taxon>Gammaproteobacteria</taxon>
        <taxon>Oceanospirillales</taxon>
        <taxon>Alcanivoracaceae</taxon>
        <taxon>Alloalcanivorax</taxon>
    </lineage>
</organism>
<evidence type="ECO:0000313" key="3">
    <source>
        <dbReference type="Proteomes" id="UP001107961"/>
    </source>
</evidence>
<gene>
    <name evidence="2" type="primary">cpaB</name>
    <name evidence="2" type="ORF">LZG35_18495</name>
</gene>
<dbReference type="RefSeq" id="WP_080530174.1">
    <property type="nucleotide sequence ID" value="NZ_CP012331.1"/>
</dbReference>
<dbReference type="SMART" id="SM00858">
    <property type="entry name" value="SAF"/>
    <property type="match status" value="1"/>
</dbReference>
<dbReference type="InterPro" id="IPR013974">
    <property type="entry name" value="SAF"/>
</dbReference>
<protein>
    <submittedName>
        <fullName evidence="2">Flp pilus assembly protein CpaB</fullName>
    </submittedName>
</protein>
<dbReference type="AlphaFoldDB" id="A0A9Q3ZI76"/>
<dbReference type="Proteomes" id="UP001107961">
    <property type="component" value="Unassembled WGS sequence"/>
</dbReference>
<dbReference type="KEGG" id="axe:P40_00960"/>
<dbReference type="CDD" id="cd11614">
    <property type="entry name" value="SAF_CpaB_FlgA_like"/>
    <property type="match status" value="1"/>
</dbReference>
<dbReference type="Pfam" id="PF08666">
    <property type="entry name" value="SAF"/>
    <property type="match status" value="1"/>
</dbReference>
<sequence length="303" mass="32208">MGTRVLYALPALLLAALALILAVVGLSRDPEPAPVPVTVQQGDQARTKAAAHRYWVVTRGVPAGEPLTQDMLAEVTSESPLPDGMSAEQSLVGQALVQDVRAGELLTKRHLEGGGRPLPDAVPEGFRAIALPVDNVVGAGGLLQPGDRVDVISAFTRTEGKKGPAAMVVQKDLEVLAVHGNLAGSVPADDEDRRRNANNTVVLAVPEEKIPSLLLASTQSTLRLSVHGSGVRVIEESEVVEEPETPTEEGQVLAEAAEPAKPFYLEDFFPKEEKPVSAPVVRRSPGHRVQVFEGSEARSTYVR</sequence>
<dbReference type="InterPro" id="IPR017592">
    <property type="entry name" value="Pilus_assmbl_Flp-typ_CpaB"/>
</dbReference>
<reference evidence="2" key="1">
    <citation type="submission" date="2022-01" db="EMBL/GenBank/DDBJ databases">
        <authorList>
            <person name="Karlyshev A.V."/>
            <person name="Jaspars M."/>
        </authorList>
    </citation>
    <scope>NUCLEOTIDE SEQUENCE</scope>
    <source>
        <strain evidence="2">AGSA3-2</strain>
    </source>
</reference>
<comment type="caution">
    <text evidence="2">The sequence shown here is derived from an EMBL/GenBank/DDBJ whole genome shotgun (WGS) entry which is preliminary data.</text>
</comment>
<evidence type="ECO:0000259" key="1">
    <source>
        <dbReference type="SMART" id="SM00858"/>
    </source>
</evidence>
<evidence type="ECO:0000313" key="2">
    <source>
        <dbReference type="EMBL" id="MCE7510632.1"/>
    </source>
</evidence>
<dbReference type="NCBIfam" id="TIGR03177">
    <property type="entry name" value="pilus_cpaB"/>
    <property type="match status" value="1"/>
</dbReference>
<proteinExistence type="predicted"/>
<feature type="domain" description="SAF" evidence="1">
    <location>
        <begin position="52"/>
        <end position="112"/>
    </location>
</feature>
<accession>A0A9Q3ZI76</accession>
<dbReference type="EMBL" id="JAJVKT010000027">
    <property type="protein sequence ID" value="MCE7510632.1"/>
    <property type="molecule type" value="Genomic_DNA"/>
</dbReference>
<dbReference type="Pfam" id="PF16976">
    <property type="entry name" value="RcpC"/>
    <property type="match status" value="1"/>
</dbReference>